<dbReference type="EMBL" id="AP024523">
    <property type="protein sequence ID" value="BDB09318.1"/>
    <property type="molecule type" value="Genomic_DNA"/>
</dbReference>
<evidence type="ECO:0000313" key="2">
    <source>
        <dbReference type="Proteomes" id="UP001060027"/>
    </source>
</evidence>
<protein>
    <submittedName>
        <fullName evidence="1">Uncharacterized protein</fullName>
    </submittedName>
</protein>
<name>A0ABM7UV69_9STRE</name>
<evidence type="ECO:0000313" key="1">
    <source>
        <dbReference type="EMBL" id="BDB09318.1"/>
    </source>
</evidence>
<organism evidence="1 2">
    <name type="scientific">Streptococcus toyakuensis</name>
    <dbReference type="NCBI Taxonomy" id="2819619"/>
    <lineage>
        <taxon>Bacteria</taxon>
        <taxon>Bacillati</taxon>
        <taxon>Bacillota</taxon>
        <taxon>Bacilli</taxon>
        <taxon>Lactobacillales</taxon>
        <taxon>Streptococcaceae</taxon>
        <taxon>Streptococcus</taxon>
        <taxon>Streptococcus mitis group</taxon>
    </lineage>
</organism>
<dbReference type="Proteomes" id="UP001060027">
    <property type="component" value="Chromosome"/>
</dbReference>
<accession>A0ABM7UV69</accession>
<reference evidence="1" key="1">
    <citation type="journal article" date="2022" name="J Glob Antimicrob Resist">
        <title>Identification and characterisation of a novel multidrug-resistant streptococcus, Streptococcus toyakuensis sp. nov., from a blood sample.</title>
        <authorList>
            <person name="Wajima T."/>
            <person name="Hagimoto A."/>
            <person name="Tanaka E."/>
            <person name="Kawamura Y."/>
            <person name="Nakaminami H."/>
        </authorList>
    </citation>
    <scope>NUCLEOTIDE SEQUENCE</scope>
    <source>
        <strain evidence="1">TP1632</strain>
    </source>
</reference>
<proteinExistence type="predicted"/>
<gene>
    <name evidence="1" type="ORF">STYK_11320</name>
</gene>
<keyword evidence="2" id="KW-1185">Reference proteome</keyword>
<sequence length="39" mass="4609">MNELETLKEEIEKNVAMVNYLKGYIKGLEERLVRLEQAN</sequence>